<gene>
    <name evidence="2" type="ORF">CEP54_016224</name>
</gene>
<evidence type="ECO:0000313" key="3">
    <source>
        <dbReference type="Proteomes" id="UP000288168"/>
    </source>
</evidence>
<dbReference type="Proteomes" id="UP000288168">
    <property type="component" value="Unassembled WGS sequence"/>
</dbReference>
<evidence type="ECO:0008006" key="4">
    <source>
        <dbReference type="Google" id="ProtNLM"/>
    </source>
</evidence>
<evidence type="ECO:0000313" key="2">
    <source>
        <dbReference type="EMBL" id="RSL39963.1"/>
    </source>
</evidence>
<keyword evidence="3" id="KW-1185">Reference proteome</keyword>
<sequence length="119" mass="13270">MGWRSPLSSTFLFFLPTRLILPAVSCRLPPVGPRIFQLQRLARRHPSSNPITAQIKLWGRRNLPAATPRPGLSMRFDSCLIGQPPLPPMLEIASPSRSCPYGGKLILERKGSSRRTPTK</sequence>
<protein>
    <recommendedName>
        <fullName evidence="4">Secreted protein</fullName>
    </recommendedName>
</protein>
<name>A0A428NGT3_9HYPO</name>
<feature type="chain" id="PRO_5019197455" description="Secreted protein" evidence="1">
    <location>
        <begin position="27"/>
        <end position="119"/>
    </location>
</feature>
<proteinExistence type="predicted"/>
<reference evidence="2 3" key="1">
    <citation type="submission" date="2017-06" db="EMBL/GenBank/DDBJ databases">
        <title>Comparative genomic analysis of Ambrosia Fusariam Clade fungi.</title>
        <authorList>
            <person name="Stajich J.E."/>
            <person name="Carrillo J."/>
            <person name="Kijimoto T."/>
            <person name="Eskalen A."/>
            <person name="O'Donnell K."/>
            <person name="Kasson M."/>
        </authorList>
    </citation>
    <scope>NUCLEOTIDE SEQUENCE [LARGE SCALE GENOMIC DNA]</scope>
    <source>
        <strain evidence="2 3">NRRL62584</strain>
    </source>
</reference>
<dbReference type="AlphaFoldDB" id="A0A428NGT3"/>
<evidence type="ECO:0000256" key="1">
    <source>
        <dbReference type="SAM" id="SignalP"/>
    </source>
</evidence>
<dbReference type="EMBL" id="NKCI01000557">
    <property type="protein sequence ID" value="RSL39963.1"/>
    <property type="molecule type" value="Genomic_DNA"/>
</dbReference>
<feature type="signal peptide" evidence="1">
    <location>
        <begin position="1"/>
        <end position="26"/>
    </location>
</feature>
<accession>A0A428NGT3</accession>
<keyword evidence="1" id="KW-0732">Signal</keyword>
<organism evidence="2 3">
    <name type="scientific">Fusarium duplospermum</name>
    <dbReference type="NCBI Taxonomy" id="1325734"/>
    <lineage>
        <taxon>Eukaryota</taxon>
        <taxon>Fungi</taxon>
        <taxon>Dikarya</taxon>
        <taxon>Ascomycota</taxon>
        <taxon>Pezizomycotina</taxon>
        <taxon>Sordariomycetes</taxon>
        <taxon>Hypocreomycetidae</taxon>
        <taxon>Hypocreales</taxon>
        <taxon>Nectriaceae</taxon>
        <taxon>Fusarium</taxon>
        <taxon>Fusarium solani species complex</taxon>
    </lineage>
</organism>
<comment type="caution">
    <text evidence="2">The sequence shown here is derived from an EMBL/GenBank/DDBJ whole genome shotgun (WGS) entry which is preliminary data.</text>
</comment>